<keyword evidence="9" id="KW-1185">Reference proteome</keyword>
<evidence type="ECO:0000256" key="5">
    <source>
        <dbReference type="ARBA" id="ARBA00048200"/>
    </source>
</evidence>
<dbReference type="Gene3D" id="3.40.50.720">
    <property type="entry name" value="NAD(P)-binding Rossmann-like Domain"/>
    <property type="match status" value="1"/>
</dbReference>
<evidence type="ECO:0000313" key="9">
    <source>
        <dbReference type="Proteomes" id="UP000236893"/>
    </source>
</evidence>
<sequence>MNILVTGANGQLGNELRLLAKKSQHTFLFTDVSELNICVPEAVNLFFKINNINACINCAAYTAVDKAETEQELAYAINVTGPENLAKACAANNAVMVQVSTDFVFNGTSSIPYTEDVQIDPLSIYGKTKAEAEQLVLTLNSKTFVIRTAWLYSTFGGNFVKTMLRLGNERPELGVIFDQVGTPTYAADLANAILFMLNKDNPQYGIYHYSNEGVASWFDFAKAIFEYGNLTPKVKSILTSDYPTPAKRPHFSVMDKKKIKKEFGIEIPYWKDSLKTCLELI</sequence>
<evidence type="ECO:0000259" key="7">
    <source>
        <dbReference type="Pfam" id="PF04321"/>
    </source>
</evidence>
<comment type="similarity">
    <text evidence="2 6">Belongs to the dTDP-4-dehydrorhamnose reductase family.</text>
</comment>
<dbReference type="GO" id="GO:0008831">
    <property type="term" value="F:dTDP-4-dehydrorhamnose reductase activity"/>
    <property type="evidence" value="ECO:0007669"/>
    <property type="project" value="UniProtKB-EC"/>
</dbReference>
<evidence type="ECO:0000313" key="8">
    <source>
        <dbReference type="EMBL" id="POY34913.1"/>
    </source>
</evidence>
<reference evidence="8 9" key="1">
    <citation type="submission" date="2018-01" db="EMBL/GenBank/DDBJ databases">
        <authorList>
            <person name="Gaut B.S."/>
            <person name="Morton B.R."/>
            <person name="Clegg M.T."/>
            <person name="Duvall M.R."/>
        </authorList>
    </citation>
    <scope>NUCLEOTIDE SEQUENCE [LARGE SCALE GENOMIC DNA]</scope>
    <source>
        <strain evidence="8 9">HR-AV</strain>
    </source>
</reference>
<keyword evidence="6" id="KW-0521">NADP</keyword>
<comment type="pathway">
    <text evidence="1 6">Carbohydrate biosynthesis; dTDP-L-rhamnose biosynthesis.</text>
</comment>
<dbReference type="PANTHER" id="PTHR10491:SF4">
    <property type="entry name" value="METHIONINE ADENOSYLTRANSFERASE 2 SUBUNIT BETA"/>
    <property type="match status" value="1"/>
</dbReference>
<dbReference type="InterPro" id="IPR029903">
    <property type="entry name" value="RmlD-like-bd"/>
</dbReference>
<dbReference type="EC" id="1.1.1.133" evidence="3 6"/>
<evidence type="ECO:0000256" key="6">
    <source>
        <dbReference type="RuleBase" id="RU364082"/>
    </source>
</evidence>
<dbReference type="CDD" id="cd05254">
    <property type="entry name" value="dTDP_HR_like_SDR_e"/>
    <property type="match status" value="1"/>
</dbReference>
<dbReference type="PANTHER" id="PTHR10491">
    <property type="entry name" value="DTDP-4-DEHYDRORHAMNOSE REDUCTASE"/>
    <property type="match status" value="1"/>
</dbReference>
<dbReference type="SUPFAM" id="SSF51735">
    <property type="entry name" value="NAD(P)-binding Rossmann-fold domains"/>
    <property type="match status" value="1"/>
</dbReference>
<evidence type="ECO:0000256" key="1">
    <source>
        <dbReference type="ARBA" id="ARBA00004781"/>
    </source>
</evidence>
<dbReference type="Gene3D" id="3.90.25.10">
    <property type="entry name" value="UDP-galactose 4-epimerase, domain 1"/>
    <property type="match status" value="1"/>
</dbReference>
<comment type="catalytic activity">
    <reaction evidence="5">
        <text>dTDP-beta-L-rhamnose + NADP(+) = dTDP-4-dehydro-beta-L-rhamnose + NADPH + H(+)</text>
        <dbReference type="Rhea" id="RHEA:21796"/>
        <dbReference type="ChEBI" id="CHEBI:15378"/>
        <dbReference type="ChEBI" id="CHEBI:57510"/>
        <dbReference type="ChEBI" id="CHEBI:57783"/>
        <dbReference type="ChEBI" id="CHEBI:58349"/>
        <dbReference type="ChEBI" id="CHEBI:62830"/>
        <dbReference type="EC" id="1.1.1.133"/>
    </reaction>
</comment>
<dbReference type="InterPro" id="IPR036291">
    <property type="entry name" value="NAD(P)-bd_dom_sf"/>
</dbReference>
<dbReference type="RefSeq" id="WP_103790478.1">
    <property type="nucleotide sequence ID" value="NZ_PQVF01000016.1"/>
</dbReference>
<dbReference type="AlphaFoldDB" id="A0A2S4ZYF1"/>
<keyword evidence="6" id="KW-0560">Oxidoreductase</keyword>
<organism evidence="8 9">
    <name type="scientific">Solitalea longa</name>
    <dbReference type="NCBI Taxonomy" id="2079460"/>
    <lineage>
        <taxon>Bacteria</taxon>
        <taxon>Pseudomonadati</taxon>
        <taxon>Bacteroidota</taxon>
        <taxon>Sphingobacteriia</taxon>
        <taxon>Sphingobacteriales</taxon>
        <taxon>Sphingobacteriaceae</taxon>
        <taxon>Solitalea</taxon>
    </lineage>
</organism>
<dbReference type="GO" id="GO:0019305">
    <property type="term" value="P:dTDP-rhamnose biosynthetic process"/>
    <property type="evidence" value="ECO:0007669"/>
    <property type="project" value="UniProtKB-UniPathway"/>
</dbReference>
<protein>
    <recommendedName>
        <fullName evidence="4 6">dTDP-4-dehydrorhamnose reductase</fullName>
        <ecNumber evidence="3 6">1.1.1.133</ecNumber>
    </recommendedName>
</protein>
<dbReference type="EMBL" id="PQVF01000016">
    <property type="protein sequence ID" value="POY34913.1"/>
    <property type="molecule type" value="Genomic_DNA"/>
</dbReference>
<proteinExistence type="inferred from homology"/>
<accession>A0A2S4ZYF1</accession>
<evidence type="ECO:0000256" key="3">
    <source>
        <dbReference type="ARBA" id="ARBA00012929"/>
    </source>
</evidence>
<comment type="caution">
    <text evidence="8">The sequence shown here is derived from an EMBL/GenBank/DDBJ whole genome shotgun (WGS) entry which is preliminary data.</text>
</comment>
<dbReference type="UniPathway" id="UPA00124"/>
<name>A0A2S4ZYF1_9SPHI</name>
<dbReference type="InterPro" id="IPR005913">
    <property type="entry name" value="dTDP_dehydrorham_reduct"/>
</dbReference>
<gene>
    <name evidence="8" type="primary">rfbD</name>
    <name evidence="8" type="ORF">C3K47_17570</name>
</gene>
<evidence type="ECO:0000256" key="2">
    <source>
        <dbReference type="ARBA" id="ARBA00010944"/>
    </source>
</evidence>
<evidence type="ECO:0000256" key="4">
    <source>
        <dbReference type="ARBA" id="ARBA00017099"/>
    </source>
</evidence>
<dbReference type="Pfam" id="PF04321">
    <property type="entry name" value="RmlD_sub_bind"/>
    <property type="match status" value="1"/>
</dbReference>
<feature type="domain" description="RmlD-like substrate binding" evidence="7">
    <location>
        <begin position="1"/>
        <end position="279"/>
    </location>
</feature>
<dbReference type="Proteomes" id="UP000236893">
    <property type="component" value="Unassembled WGS sequence"/>
</dbReference>
<dbReference type="NCBIfam" id="TIGR01214">
    <property type="entry name" value="rmlD"/>
    <property type="match status" value="1"/>
</dbReference>
<dbReference type="OrthoDB" id="9803892at2"/>
<comment type="function">
    <text evidence="6">Catalyzes the reduction of dTDP-6-deoxy-L-lyxo-4-hexulose to yield dTDP-L-rhamnose.</text>
</comment>
<dbReference type="GO" id="GO:0005829">
    <property type="term" value="C:cytosol"/>
    <property type="evidence" value="ECO:0007669"/>
    <property type="project" value="TreeGrafter"/>
</dbReference>